<dbReference type="InterPro" id="IPR013154">
    <property type="entry name" value="ADH-like_N"/>
</dbReference>
<name>A0A2W2C9X9_9ACTN</name>
<feature type="domain" description="Alcohol dehydrogenase-like N-terminal" evidence="1">
    <location>
        <begin position="28"/>
        <end position="76"/>
    </location>
</feature>
<proteinExistence type="predicted"/>
<comment type="caution">
    <text evidence="2">The sequence shown here is derived from an EMBL/GenBank/DDBJ whole genome shotgun (WGS) entry which is preliminary data.</text>
</comment>
<evidence type="ECO:0000313" key="3">
    <source>
        <dbReference type="Proteomes" id="UP000248749"/>
    </source>
</evidence>
<dbReference type="AlphaFoldDB" id="A0A2W2C9X9"/>
<dbReference type="Pfam" id="PF08240">
    <property type="entry name" value="ADH_N"/>
    <property type="match status" value="1"/>
</dbReference>
<evidence type="ECO:0000259" key="1">
    <source>
        <dbReference type="Pfam" id="PF08240"/>
    </source>
</evidence>
<evidence type="ECO:0000313" key="2">
    <source>
        <dbReference type="EMBL" id="PZF85037.1"/>
    </source>
</evidence>
<sequence length="77" mass="8211">MRAAFYERQGPAHQVLQVGDVPTPQPRPGEVRVRVAVSGIHVGDIDKRRGWWGSTMAFPRVIPHGDGAGVIDAVGAG</sequence>
<organism evidence="2 3">
    <name type="scientific">Micromonospora deserti</name>
    <dbReference type="NCBI Taxonomy" id="2070366"/>
    <lineage>
        <taxon>Bacteria</taxon>
        <taxon>Bacillati</taxon>
        <taxon>Actinomycetota</taxon>
        <taxon>Actinomycetes</taxon>
        <taxon>Micromonosporales</taxon>
        <taxon>Micromonosporaceae</taxon>
        <taxon>Micromonospora</taxon>
    </lineage>
</organism>
<protein>
    <submittedName>
        <fullName evidence="2">NADPH:quinone reductase</fullName>
    </submittedName>
</protein>
<reference evidence="2 3" key="1">
    <citation type="submission" date="2018-01" db="EMBL/GenBank/DDBJ databases">
        <title>Draft genome sequence of Salinispora sp. 13K206.</title>
        <authorList>
            <person name="Sahin N."/>
            <person name="Saygin H."/>
            <person name="Ay H."/>
        </authorList>
    </citation>
    <scope>NUCLEOTIDE SEQUENCE [LARGE SCALE GENOMIC DNA]</scope>
    <source>
        <strain evidence="2 3">13K206</strain>
    </source>
</reference>
<gene>
    <name evidence="2" type="ORF">C1I99_29935</name>
</gene>
<dbReference type="Proteomes" id="UP000248749">
    <property type="component" value="Unassembled WGS sequence"/>
</dbReference>
<accession>A0A2W2C9X9</accession>
<dbReference type="SUPFAM" id="SSF50129">
    <property type="entry name" value="GroES-like"/>
    <property type="match status" value="1"/>
</dbReference>
<dbReference type="EMBL" id="POUB01000400">
    <property type="protein sequence ID" value="PZF85037.1"/>
    <property type="molecule type" value="Genomic_DNA"/>
</dbReference>
<keyword evidence="3" id="KW-1185">Reference proteome</keyword>
<dbReference type="Gene3D" id="3.90.180.10">
    <property type="entry name" value="Medium-chain alcohol dehydrogenases, catalytic domain"/>
    <property type="match status" value="1"/>
</dbReference>
<feature type="non-terminal residue" evidence="2">
    <location>
        <position position="77"/>
    </location>
</feature>
<dbReference type="InterPro" id="IPR011032">
    <property type="entry name" value="GroES-like_sf"/>
</dbReference>